<proteinExistence type="predicted"/>
<dbReference type="PANTHER" id="PTHR22933:SF18">
    <property type="match status" value="1"/>
</dbReference>
<dbReference type="InterPro" id="IPR036508">
    <property type="entry name" value="Chitin-bd_dom_sf"/>
</dbReference>
<keyword evidence="1" id="KW-0732">Signal</keyword>
<dbReference type="InterPro" id="IPR052976">
    <property type="entry name" value="Scoloptoxin-like"/>
</dbReference>
<dbReference type="SMART" id="SM00494">
    <property type="entry name" value="ChtBD2"/>
    <property type="match status" value="1"/>
</dbReference>
<dbReference type="PANTHER" id="PTHR22933">
    <property type="entry name" value="FI18007P1-RELATED"/>
    <property type="match status" value="1"/>
</dbReference>
<evidence type="ECO:0000256" key="1">
    <source>
        <dbReference type="SAM" id="SignalP"/>
    </source>
</evidence>
<dbReference type="SUPFAM" id="SSF57625">
    <property type="entry name" value="Invertebrate chitin-binding proteins"/>
    <property type="match status" value="1"/>
</dbReference>
<name>A0A1W0WR61_HYPEX</name>
<dbReference type="OrthoDB" id="8197172at2759"/>
<reference evidence="4" key="1">
    <citation type="submission" date="2017-01" db="EMBL/GenBank/DDBJ databases">
        <title>Comparative genomics of anhydrobiosis in the tardigrade Hypsibius dujardini.</title>
        <authorList>
            <person name="Yoshida Y."/>
            <person name="Koutsovoulos G."/>
            <person name="Laetsch D."/>
            <person name="Stevens L."/>
            <person name="Kumar S."/>
            <person name="Horikawa D."/>
            <person name="Ishino K."/>
            <person name="Komine S."/>
            <person name="Tomita M."/>
            <person name="Blaxter M."/>
            <person name="Arakawa K."/>
        </authorList>
    </citation>
    <scope>NUCLEOTIDE SEQUENCE [LARGE SCALE GENOMIC DNA]</scope>
    <source>
        <strain evidence="4">Z151</strain>
    </source>
</reference>
<accession>A0A1W0WR61</accession>
<protein>
    <recommendedName>
        <fullName evidence="2">Chitin-binding type-2 domain-containing protein</fullName>
    </recommendedName>
</protein>
<organism evidence="3 4">
    <name type="scientific">Hypsibius exemplaris</name>
    <name type="common">Freshwater tardigrade</name>
    <dbReference type="NCBI Taxonomy" id="2072580"/>
    <lineage>
        <taxon>Eukaryota</taxon>
        <taxon>Metazoa</taxon>
        <taxon>Ecdysozoa</taxon>
        <taxon>Tardigrada</taxon>
        <taxon>Eutardigrada</taxon>
        <taxon>Parachela</taxon>
        <taxon>Hypsibioidea</taxon>
        <taxon>Hypsibiidae</taxon>
        <taxon>Hypsibius</taxon>
    </lineage>
</organism>
<feature type="domain" description="Chitin-binding type-2" evidence="2">
    <location>
        <begin position="70"/>
        <end position="130"/>
    </location>
</feature>
<sequence>MQVTVIVLVAVFGVALAGDKNGDQNPKVWDALKKLRGKDALTTEQIQDLYPNAVAGKDFPNNLAIPQPRTIDCAAVKPGFHVDASDPSKCQVFDRCDINGNLTSYICPALTLFNQITLICDYFYNVDCAQSAQFADYSNGRLYAGEKSIFLDDRK</sequence>
<dbReference type="GO" id="GO:0005576">
    <property type="term" value="C:extracellular region"/>
    <property type="evidence" value="ECO:0007669"/>
    <property type="project" value="InterPro"/>
</dbReference>
<dbReference type="PROSITE" id="PS50940">
    <property type="entry name" value="CHIT_BIND_II"/>
    <property type="match status" value="1"/>
</dbReference>
<dbReference type="Gene3D" id="2.170.140.10">
    <property type="entry name" value="Chitin binding domain"/>
    <property type="match status" value="1"/>
</dbReference>
<dbReference type="Proteomes" id="UP000192578">
    <property type="component" value="Unassembled WGS sequence"/>
</dbReference>
<dbReference type="GO" id="GO:0008061">
    <property type="term" value="F:chitin binding"/>
    <property type="evidence" value="ECO:0007669"/>
    <property type="project" value="InterPro"/>
</dbReference>
<feature type="chain" id="PRO_5012099557" description="Chitin-binding type-2 domain-containing protein" evidence="1">
    <location>
        <begin position="18"/>
        <end position="155"/>
    </location>
</feature>
<feature type="signal peptide" evidence="1">
    <location>
        <begin position="1"/>
        <end position="17"/>
    </location>
</feature>
<evidence type="ECO:0000313" key="4">
    <source>
        <dbReference type="Proteomes" id="UP000192578"/>
    </source>
</evidence>
<dbReference type="EMBL" id="MTYJ01000057">
    <property type="protein sequence ID" value="OQV17695.1"/>
    <property type="molecule type" value="Genomic_DNA"/>
</dbReference>
<gene>
    <name evidence="3" type="ORF">BV898_08153</name>
</gene>
<dbReference type="AlphaFoldDB" id="A0A1W0WR61"/>
<dbReference type="InterPro" id="IPR002557">
    <property type="entry name" value="Chitin-bd_dom"/>
</dbReference>
<comment type="caution">
    <text evidence="3">The sequence shown here is derived from an EMBL/GenBank/DDBJ whole genome shotgun (WGS) entry which is preliminary data.</text>
</comment>
<keyword evidence="4" id="KW-1185">Reference proteome</keyword>
<evidence type="ECO:0000313" key="3">
    <source>
        <dbReference type="EMBL" id="OQV17695.1"/>
    </source>
</evidence>
<evidence type="ECO:0000259" key="2">
    <source>
        <dbReference type="PROSITE" id="PS50940"/>
    </source>
</evidence>
<dbReference type="Pfam" id="PF01607">
    <property type="entry name" value="CBM_14"/>
    <property type="match status" value="1"/>
</dbReference>